<name>A0A6M3XTL3_9ZZZZ</name>
<evidence type="ECO:0000313" key="1">
    <source>
        <dbReference type="EMBL" id="QJH99655.1"/>
    </source>
</evidence>
<accession>A0A6M3XTL3</accession>
<dbReference type="EMBL" id="MT144801">
    <property type="protein sequence ID" value="QJH99655.1"/>
    <property type="molecule type" value="Genomic_DNA"/>
</dbReference>
<reference evidence="1" key="1">
    <citation type="submission" date="2020-03" db="EMBL/GenBank/DDBJ databases">
        <title>The deep terrestrial virosphere.</title>
        <authorList>
            <person name="Holmfeldt K."/>
            <person name="Nilsson E."/>
            <person name="Simone D."/>
            <person name="Lopez-Fernandez M."/>
            <person name="Wu X."/>
            <person name="de Brujin I."/>
            <person name="Lundin D."/>
            <person name="Andersson A."/>
            <person name="Bertilsson S."/>
            <person name="Dopson M."/>
        </authorList>
    </citation>
    <scope>NUCLEOTIDE SEQUENCE</scope>
    <source>
        <strain evidence="1">TM448B01641</strain>
    </source>
</reference>
<protein>
    <submittedName>
        <fullName evidence="1">Uncharacterized protein</fullName>
    </submittedName>
</protein>
<organism evidence="1">
    <name type="scientific">viral metagenome</name>
    <dbReference type="NCBI Taxonomy" id="1070528"/>
    <lineage>
        <taxon>unclassified sequences</taxon>
        <taxon>metagenomes</taxon>
        <taxon>organismal metagenomes</taxon>
    </lineage>
</organism>
<proteinExistence type="predicted"/>
<sequence length="729" mass="80043">MPRETLNIGGFIYGIVSTPDAEDISHDSAAISQDVDNNIGEGKLMGRLDDVAVTTIYNSKPADSSKAFGFIKYESAGDKYDLIYHKGFDNTIRYVTDFYGAISGESASLGSTSAIVSIVENGLKVHIGTGNGSGNVSKWVGRILHGQLGGAAPSGIIIHNSELLSYWQSFLVTNGYLGINDIITETHGVGYFQPDTKYRYNVSFIYDGIQESLMGDIIWAIGTYHTYKPTLESNSLTIKLRLKNGAFLNSRITGINLYRQEITDDFTTQYRLVKNIDCIGSTGWTTVEVTGVTGNILTTDALITGMSSTVGLIPGMTIIKTAGTGALTGIPTIISIDSATQITMSAVAEISGTLTATFSGDKVYTVIDEGVIGMTYEENTFGIAETLSSSATVNYSLATVINNRLIVGRCYHSKLPEASYMLFRSKPYRYDMIDWSKDFLLLPTIPTALASFNNRLYAFDDRTIYVINPDNFTVEEIVTGIGCLGKSSVAVTDQGMFWCDKNNIYQHIGQSIISTKQQIKPIGNPIKTNNMTMPTGLSGHTNWQSTVNQASPLLFTPIVVYMPLQNSILFISHYTDVLDYPEIWVYHISRERWDRWIIKFPIASNAGGFTGHDGYAYLSTSVRLIKISGSTIRKTFYWVSKVLPAVRHTLKKMFYIFKTSYGGIVPTIKYGLSTVLTGRTAPTTTDLTLTGGVGTIKLYGQTIQFYLSGGATTEVYSINLIYREMLGDR</sequence>
<dbReference type="AlphaFoldDB" id="A0A6M3XTL3"/>
<gene>
    <name evidence="1" type="ORF">TM448B01641_0003</name>
</gene>